<dbReference type="Gene3D" id="1.20.1280.290">
    <property type="match status" value="2"/>
</dbReference>
<evidence type="ECO:0000313" key="6">
    <source>
        <dbReference type="EMBL" id="CAB5373061.1"/>
    </source>
</evidence>
<evidence type="ECO:0000256" key="1">
    <source>
        <dbReference type="ARBA" id="ARBA00004141"/>
    </source>
</evidence>
<proteinExistence type="predicted"/>
<feature type="transmembrane region" description="Helical" evidence="5">
    <location>
        <begin position="204"/>
        <end position="223"/>
    </location>
</feature>
<evidence type="ECO:0000256" key="5">
    <source>
        <dbReference type="SAM" id="Phobius"/>
    </source>
</evidence>
<feature type="transmembrane region" description="Helical" evidence="5">
    <location>
        <begin position="108"/>
        <end position="127"/>
    </location>
</feature>
<dbReference type="Proteomes" id="UP000684084">
    <property type="component" value="Unassembled WGS sequence"/>
</dbReference>
<dbReference type="EMBL" id="CAGKOT010000031">
    <property type="protein sequence ID" value="CAB5373061.1"/>
    <property type="molecule type" value="Genomic_DNA"/>
</dbReference>
<feature type="transmembrane region" description="Helical" evidence="5">
    <location>
        <begin position="51"/>
        <end position="68"/>
    </location>
</feature>
<gene>
    <name evidence="6" type="ORF">CHRIB12_LOCUS13858</name>
    <name evidence="8" type="ORF">RhiirA1_381344</name>
    <name evidence="7" type="ORF">RhiirA5_500262</name>
</gene>
<reference evidence="8 9" key="3">
    <citation type="submission" date="2017-10" db="EMBL/GenBank/DDBJ databases">
        <title>Extensive intraspecific genome diversity in a model arbuscular mycorrhizal fungus.</title>
        <authorList>
            <person name="Chen E.C.H."/>
            <person name="Morin E."/>
            <person name="Baudet D."/>
            <person name="Noel J."/>
            <person name="Ndikumana S."/>
            <person name="Charron P."/>
            <person name="St-Onge C."/>
            <person name="Giorgi J."/>
            <person name="Grigoriev I.V."/>
            <person name="Roux C."/>
            <person name="Martin F.M."/>
            <person name="Corradi N."/>
        </authorList>
    </citation>
    <scope>NUCLEOTIDE SEQUENCE [LARGE SCALE GENOMIC DNA]</scope>
    <source>
        <strain evidence="8 9">A1</strain>
    </source>
</reference>
<feature type="transmembrane region" description="Helical" evidence="5">
    <location>
        <begin position="139"/>
        <end position="157"/>
    </location>
</feature>
<dbReference type="SMART" id="SM00679">
    <property type="entry name" value="CTNS"/>
    <property type="match status" value="2"/>
</dbReference>
<dbReference type="PANTHER" id="PTHR16201">
    <property type="entry name" value="SEVEN TRANSMEMBRANE PROTEIN 1-RELATED"/>
    <property type="match status" value="1"/>
</dbReference>
<reference evidence="6" key="5">
    <citation type="submission" date="2020-05" db="EMBL/GenBank/DDBJ databases">
        <authorList>
            <person name="Rincon C."/>
            <person name="Sanders R I."/>
            <person name="Robbins C."/>
            <person name="Chaturvedi A."/>
        </authorList>
    </citation>
    <scope>NUCLEOTIDE SEQUENCE</scope>
    <source>
        <strain evidence="6">CHB12</strain>
    </source>
</reference>
<evidence type="ECO:0000256" key="4">
    <source>
        <dbReference type="ARBA" id="ARBA00023136"/>
    </source>
</evidence>
<comment type="caution">
    <text evidence="6">The sequence shown here is derived from an EMBL/GenBank/DDBJ whole genome shotgun (WGS) entry which is preliminary data.</text>
</comment>
<comment type="subcellular location">
    <subcellularLocation>
        <location evidence="1">Membrane</location>
        <topology evidence="1">Multi-pass membrane protein</topology>
    </subcellularLocation>
</comment>
<evidence type="ECO:0000313" key="10">
    <source>
        <dbReference type="Proteomes" id="UP000232722"/>
    </source>
</evidence>
<dbReference type="AlphaFoldDB" id="A0A2I1EYM9"/>
<dbReference type="SMR" id="A0A2I1EYM9"/>
<reference evidence="7 10" key="1">
    <citation type="submission" date="2016-04" db="EMBL/GenBank/DDBJ databases">
        <title>Genome analyses suggest a sexual origin of heterokaryosis in a supposedly ancient asexual fungus.</title>
        <authorList>
            <person name="Ropars J."/>
            <person name="Sedzielewska K."/>
            <person name="Noel J."/>
            <person name="Charron P."/>
            <person name="Farinelli L."/>
            <person name="Marton T."/>
            <person name="Kruger M."/>
            <person name="Pelin A."/>
            <person name="Brachmann A."/>
            <person name="Corradi N."/>
        </authorList>
    </citation>
    <scope>NUCLEOTIDE SEQUENCE [LARGE SCALE GENOMIC DNA]</scope>
    <source>
        <strain evidence="7 10">A5</strain>
    </source>
</reference>
<dbReference type="VEuPathDB" id="FungiDB:RhiirA1_381344"/>
<evidence type="ECO:0000256" key="2">
    <source>
        <dbReference type="ARBA" id="ARBA00022692"/>
    </source>
</evidence>
<protein>
    <submittedName>
        <fullName evidence="7">PQ-loop-domain-containing protein</fullName>
    </submittedName>
</protein>
<dbReference type="Pfam" id="PF04193">
    <property type="entry name" value="PQ-loop"/>
    <property type="match status" value="2"/>
</dbReference>
<dbReference type="EMBL" id="LLXH01000650">
    <property type="protein sequence ID" value="PKC64302.1"/>
    <property type="molecule type" value="Genomic_DNA"/>
</dbReference>
<keyword evidence="4 5" id="KW-0472">Membrane</keyword>
<dbReference type="Proteomes" id="UP000232688">
    <property type="component" value="Unassembled WGS sequence"/>
</dbReference>
<organism evidence="6 11">
    <name type="scientific">Rhizophagus irregularis</name>
    <dbReference type="NCBI Taxonomy" id="588596"/>
    <lineage>
        <taxon>Eukaryota</taxon>
        <taxon>Fungi</taxon>
        <taxon>Fungi incertae sedis</taxon>
        <taxon>Mucoromycota</taxon>
        <taxon>Glomeromycotina</taxon>
        <taxon>Glomeromycetes</taxon>
        <taxon>Glomerales</taxon>
        <taxon>Glomeraceae</taxon>
        <taxon>Rhizophagus</taxon>
    </lineage>
</organism>
<sequence>MKGESTIPSHYVVLENVFGLIGTAFWSFQLVPQAYKNWRGKSTKGLSQAMFLLWTTSSIFFGIYAIVLDLSIPLLIQPQIFGIIALFIYVQCFYYCPSMFEGSKIKSGVLFVILTILLTGIEVGSVYGIRYANMRNVNWPEMVSGIIPAVLLVIGLVPQFIKIYQLKRVIGISMIFMAFDMLGAFFSVLSLVFRPPPFDTLASFTYISVFTLDGLIVFLYYFLNWYHSRKQSTINNNNNEENDLSIIVVDDVKRNDAIQQVSEINNH</sequence>
<dbReference type="InterPro" id="IPR051415">
    <property type="entry name" value="LAAT-1"/>
</dbReference>
<dbReference type="VEuPathDB" id="FungiDB:RhiirFUN_020093"/>
<dbReference type="GO" id="GO:0016020">
    <property type="term" value="C:membrane"/>
    <property type="evidence" value="ECO:0007669"/>
    <property type="project" value="UniProtKB-SubCell"/>
</dbReference>
<name>A0A2I1EYM9_9GLOM</name>
<feature type="transmembrane region" description="Helical" evidence="5">
    <location>
        <begin position="169"/>
        <end position="192"/>
    </location>
</feature>
<dbReference type="InterPro" id="IPR006603">
    <property type="entry name" value="PQ-loop_rpt"/>
</dbReference>
<evidence type="ECO:0000313" key="9">
    <source>
        <dbReference type="Proteomes" id="UP000232688"/>
    </source>
</evidence>
<evidence type="ECO:0000313" key="8">
    <source>
        <dbReference type="EMBL" id="PKC64302.1"/>
    </source>
</evidence>
<dbReference type="Proteomes" id="UP000232722">
    <property type="component" value="Unassembled WGS sequence"/>
</dbReference>
<reference evidence="7 10" key="2">
    <citation type="submission" date="2017-09" db="EMBL/GenBank/DDBJ databases">
        <title>Extensive intraspecific genome diversity in a model arbuscular mycorrhizal fungus.</title>
        <authorList>
            <person name="Chen E.C."/>
            <person name="Morin E."/>
            <person name="Beaudet D."/>
            <person name="Noel J."/>
            <person name="Ndikumana S."/>
            <person name="Charron P."/>
            <person name="St-Onge C."/>
            <person name="Giorgi J."/>
            <person name="Grigoriev I.V."/>
            <person name="Roux C."/>
            <person name="Martin F.M."/>
            <person name="Corradi N."/>
        </authorList>
    </citation>
    <scope>NUCLEOTIDE SEQUENCE [LARGE SCALE GENOMIC DNA]</scope>
    <source>
        <strain evidence="7 10">A5</strain>
    </source>
</reference>
<evidence type="ECO:0000313" key="7">
    <source>
        <dbReference type="EMBL" id="PKC08017.1"/>
    </source>
</evidence>
<dbReference type="VEuPathDB" id="FungiDB:FUN_013434"/>
<feature type="transmembrane region" description="Helical" evidence="5">
    <location>
        <begin position="12"/>
        <end position="31"/>
    </location>
</feature>
<dbReference type="OrthoDB" id="407617at2759"/>
<feature type="transmembrane region" description="Helical" evidence="5">
    <location>
        <begin position="74"/>
        <end position="96"/>
    </location>
</feature>
<evidence type="ECO:0000313" key="11">
    <source>
        <dbReference type="Proteomes" id="UP000684084"/>
    </source>
</evidence>
<evidence type="ECO:0000256" key="3">
    <source>
        <dbReference type="ARBA" id="ARBA00022989"/>
    </source>
</evidence>
<reference evidence="8 9" key="4">
    <citation type="submission" date="2017-10" db="EMBL/GenBank/DDBJ databases">
        <title>Genome analyses suggest a sexual origin of heterokaryosis in a supposedly ancient asexual fungus.</title>
        <authorList>
            <person name="Corradi N."/>
            <person name="Sedzielewska K."/>
            <person name="Noel J."/>
            <person name="Charron P."/>
            <person name="Farinelli L."/>
            <person name="Marton T."/>
            <person name="Kruger M."/>
            <person name="Pelin A."/>
            <person name="Brachmann A."/>
            <person name="Corradi N."/>
        </authorList>
    </citation>
    <scope>NUCLEOTIDE SEQUENCE [LARGE SCALE GENOMIC DNA]</scope>
    <source>
        <strain evidence="8 9">A1</strain>
    </source>
</reference>
<accession>A0A2I1EYM9</accession>
<keyword evidence="3 5" id="KW-1133">Transmembrane helix</keyword>
<dbReference type="PANTHER" id="PTHR16201:SF37">
    <property type="entry name" value="PQ-LOOP REPEAT-CONTAINING PROTEIN"/>
    <property type="match status" value="1"/>
</dbReference>
<keyword evidence="2 5" id="KW-0812">Transmembrane</keyword>
<dbReference type="EMBL" id="LLXJ01000582">
    <property type="protein sequence ID" value="PKC08017.1"/>
    <property type="molecule type" value="Genomic_DNA"/>
</dbReference>